<evidence type="ECO:0000313" key="3">
    <source>
        <dbReference type="EMBL" id="EZP83412.1"/>
    </source>
</evidence>
<evidence type="ECO:0000256" key="1">
    <source>
        <dbReference type="SAM" id="SignalP"/>
    </source>
</evidence>
<gene>
    <name evidence="3" type="ORF">BV97_01523</name>
</gene>
<dbReference type="eggNOG" id="COG2133">
    <property type="taxonomic scope" value="Bacteria"/>
</dbReference>
<evidence type="ECO:0000313" key="4">
    <source>
        <dbReference type="Proteomes" id="UP000024329"/>
    </source>
</evidence>
<dbReference type="InterPro" id="IPR011041">
    <property type="entry name" value="Quinoprot_gluc/sorb_DH_b-prop"/>
</dbReference>
<reference evidence="3 4" key="1">
    <citation type="submission" date="2014-03" db="EMBL/GenBank/DDBJ databases">
        <title>Whole genome sequence of Novosphingobium resinovorum KF1.</title>
        <authorList>
            <person name="Gan H.M."/>
            <person name="Gan H.Y."/>
            <person name="Chew T.H."/>
            <person name="Savka M.A."/>
        </authorList>
    </citation>
    <scope>NUCLEOTIDE SEQUENCE [LARGE SCALE GENOMIC DNA]</scope>
    <source>
        <strain evidence="3 4">KF1</strain>
    </source>
</reference>
<dbReference type="Pfam" id="PF07995">
    <property type="entry name" value="GSDH"/>
    <property type="match status" value="1"/>
</dbReference>
<dbReference type="Proteomes" id="UP000024329">
    <property type="component" value="Unassembled WGS sequence"/>
</dbReference>
<comment type="caution">
    <text evidence="3">The sequence shown here is derived from an EMBL/GenBank/DDBJ whole genome shotgun (WGS) entry which is preliminary data.</text>
</comment>
<organism evidence="3 4">
    <name type="scientific">Novosphingobium resinovorum</name>
    <dbReference type="NCBI Taxonomy" id="158500"/>
    <lineage>
        <taxon>Bacteria</taxon>
        <taxon>Pseudomonadati</taxon>
        <taxon>Pseudomonadota</taxon>
        <taxon>Alphaproteobacteria</taxon>
        <taxon>Sphingomonadales</taxon>
        <taxon>Sphingomonadaceae</taxon>
        <taxon>Novosphingobium</taxon>
    </lineage>
</organism>
<proteinExistence type="predicted"/>
<feature type="chain" id="PRO_5001552152" evidence="1">
    <location>
        <begin position="33"/>
        <end position="397"/>
    </location>
</feature>
<dbReference type="SUPFAM" id="SSF50952">
    <property type="entry name" value="Soluble quinoprotein glucose dehydrogenase"/>
    <property type="match status" value="1"/>
</dbReference>
<dbReference type="PANTHER" id="PTHR19328">
    <property type="entry name" value="HEDGEHOG-INTERACTING PROTEIN"/>
    <property type="match status" value="1"/>
</dbReference>
<keyword evidence="1" id="KW-0732">Signal</keyword>
<feature type="domain" description="Glucose/Sorbosone dehydrogenase" evidence="2">
    <location>
        <begin position="55"/>
        <end position="383"/>
    </location>
</feature>
<accession>A0A031K489</accession>
<dbReference type="EMBL" id="JFYZ01000003">
    <property type="protein sequence ID" value="EZP83412.1"/>
    <property type="molecule type" value="Genomic_DNA"/>
</dbReference>
<name>A0A031K489_9SPHN</name>
<dbReference type="InterPro" id="IPR011042">
    <property type="entry name" value="6-blade_b-propeller_TolB-like"/>
</dbReference>
<dbReference type="InterPro" id="IPR012938">
    <property type="entry name" value="Glc/Sorbosone_DH"/>
</dbReference>
<dbReference type="STRING" id="158500.BES08_04510"/>
<protein>
    <submittedName>
        <fullName evidence="3">Glucose sorbosone dehydrogenase</fullName>
    </submittedName>
</protein>
<feature type="signal peptide" evidence="1">
    <location>
        <begin position="1"/>
        <end position="32"/>
    </location>
</feature>
<sequence>MKGASIGLGMFARRLLFALSPLALTLASCGNAATGEKAPASEAGTPFKVETLAQFDEPWAMAFDEGTGTLVVTEKKGTIRLRTPDGRISEVKGVPKVDYGGQGGLGDFVFAPGQTETTLDHRIVYLSWAEAGPGDTRGAAVGKADLVCNGATQCALQNLKVIWRQTPKVAGRGHYSHRLRFSPDGKYLFVASGERQKFTPAQDLGTNLGKVLRLLPDGTPAPGNPWADKPAPTNQIWSYGHRNILGLAFDAQGRLWDLEHGPAGGDELNLVKPGANYGWPLVSDGDHYDGRPIPRNSTRPDLAQPAISWNPVIAPGDFIFYSGDLFPGWKGQAIITGLVATGLVRVSIDGTKATEEARYPMDNRIREIRQAPDGAIWLLEDGEGPESGHLLRLTPAG</sequence>
<dbReference type="Gene3D" id="2.120.10.30">
    <property type="entry name" value="TolB, C-terminal domain"/>
    <property type="match status" value="1"/>
</dbReference>
<dbReference type="PROSITE" id="PS51257">
    <property type="entry name" value="PROKAR_LIPOPROTEIN"/>
    <property type="match status" value="1"/>
</dbReference>
<dbReference type="PATRIC" id="fig|158500.4.peg.1560"/>
<dbReference type="AlphaFoldDB" id="A0A031K489"/>
<evidence type="ECO:0000259" key="2">
    <source>
        <dbReference type="Pfam" id="PF07995"/>
    </source>
</evidence>
<dbReference type="PANTHER" id="PTHR19328:SF75">
    <property type="entry name" value="ALDOSE SUGAR DEHYDROGENASE YLII"/>
    <property type="match status" value="1"/>
</dbReference>